<organism evidence="1 2">
    <name type="scientific">Flavobacterium jejuense</name>
    <dbReference type="NCBI Taxonomy" id="1544455"/>
    <lineage>
        <taxon>Bacteria</taxon>
        <taxon>Pseudomonadati</taxon>
        <taxon>Bacteroidota</taxon>
        <taxon>Flavobacteriia</taxon>
        <taxon>Flavobacteriales</taxon>
        <taxon>Flavobacteriaceae</taxon>
        <taxon>Flavobacterium</taxon>
    </lineage>
</organism>
<reference evidence="1 2" key="2">
    <citation type="submission" date="2019-05" db="EMBL/GenBank/DDBJ databases">
        <authorList>
            <person name="Lianzixin W."/>
        </authorList>
    </citation>
    <scope>NUCLEOTIDE SEQUENCE [LARGE SCALE GENOMIC DNA]</scope>
    <source>
        <strain evidence="1 2">EC11</strain>
    </source>
</reference>
<reference evidence="1 2" key="3">
    <citation type="submission" date="2020-02" db="EMBL/GenBank/DDBJ databases">
        <title>Flavobacterium profundi sp. nov., isolated from a deep-sea seamount.</title>
        <authorList>
            <person name="Zhang D.-C."/>
        </authorList>
    </citation>
    <scope>NUCLEOTIDE SEQUENCE [LARGE SCALE GENOMIC DNA]</scope>
    <source>
        <strain evidence="1 2">EC11</strain>
    </source>
</reference>
<dbReference type="Proteomes" id="UP000817854">
    <property type="component" value="Unassembled WGS sequence"/>
</dbReference>
<evidence type="ECO:0000313" key="1">
    <source>
        <dbReference type="EMBL" id="NHN27551.1"/>
    </source>
</evidence>
<gene>
    <name evidence="1" type="ORF">FIA58_017870</name>
</gene>
<name>A0ABX0IZZ2_9FLAO</name>
<comment type="caution">
    <text evidence="1">The sequence shown here is derived from an EMBL/GenBank/DDBJ whole genome shotgun (WGS) entry which is preliminary data.</text>
</comment>
<proteinExistence type="predicted"/>
<protein>
    <submittedName>
        <fullName evidence="1">Uncharacterized protein</fullName>
    </submittedName>
</protein>
<evidence type="ECO:0000313" key="2">
    <source>
        <dbReference type="Proteomes" id="UP000817854"/>
    </source>
</evidence>
<keyword evidence="2" id="KW-1185">Reference proteome</keyword>
<reference evidence="2" key="1">
    <citation type="submission" date="2019-05" db="EMBL/GenBank/DDBJ databases">
        <title>Flavobacterium profundi sp. nov., isolated from a deep-sea seamount.</title>
        <authorList>
            <person name="Zhang D.-C."/>
        </authorList>
    </citation>
    <scope>NUCLEOTIDE SEQUENCE [LARGE SCALE GENOMIC DNA]</scope>
    <source>
        <strain evidence="2">EC11</strain>
    </source>
</reference>
<accession>A0ABX0IZZ2</accession>
<sequence length="158" mass="18318">MVFQSCNDVPPKRDEPRQLITNKEARELNDNYNRTRHRLISETIQKEDANAIWYSLEELENYIYYIKKEGKNKGYNVDGIRFYLGAYSNNPEKYSDKANMTTVFLTPTGKKVDIQKGGVLNLPAMMQTQELNPDIEEIQPMNYGNMGPPPRMEYPSAN</sequence>
<dbReference type="EMBL" id="VEVQ02000015">
    <property type="protein sequence ID" value="NHN27551.1"/>
    <property type="molecule type" value="Genomic_DNA"/>
</dbReference>